<evidence type="ECO:0000313" key="2">
    <source>
        <dbReference type="EMBL" id="CDF32079.1"/>
    </source>
</evidence>
<feature type="region of interest" description="Disordered" evidence="1">
    <location>
        <begin position="1"/>
        <end position="87"/>
    </location>
</feature>
<keyword evidence="3" id="KW-1185">Reference proteome</keyword>
<dbReference type="GeneID" id="17319460"/>
<accession>R7Q204</accession>
<dbReference type="GO" id="GO:0046983">
    <property type="term" value="F:protein dimerization activity"/>
    <property type="evidence" value="ECO:0007669"/>
    <property type="project" value="InterPro"/>
</dbReference>
<protein>
    <recommendedName>
        <fullName evidence="4">BHLH domain-containing protein</fullName>
    </recommendedName>
</protein>
<dbReference type="PhylomeDB" id="R7Q204"/>
<feature type="compositionally biased region" description="Acidic residues" evidence="1">
    <location>
        <begin position="49"/>
        <end position="68"/>
    </location>
</feature>
<name>R7Q204_CHOCR</name>
<dbReference type="InterPro" id="IPR036638">
    <property type="entry name" value="HLH_DNA-bd_sf"/>
</dbReference>
<reference evidence="3" key="1">
    <citation type="journal article" date="2013" name="Proc. Natl. Acad. Sci. U.S.A.">
        <title>Genome structure and metabolic features in the red seaweed Chondrus crispus shed light on evolution of the Archaeplastida.</title>
        <authorList>
            <person name="Collen J."/>
            <person name="Porcel B."/>
            <person name="Carre W."/>
            <person name="Ball S.G."/>
            <person name="Chaparro C."/>
            <person name="Tonon T."/>
            <person name="Barbeyron T."/>
            <person name="Michel G."/>
            <person name="Noel B."/>
            <person name="Valentin K."/>
            <person name="Elias M."/>
            <person name="Artiguenave F."/>
            <person name="Arun A."/>
            <person name="Aury J.M."/>
            <person name="Barbosa-Neto J.F."/>
            <person name="Bothwell J.H."/>
            <person name="Bouget F.Y."/>
            <person name="Brillet L."/>
            <person name="Cabello-Hurtado F."/>
            <person name="Capella-Gutierrez S."/>
            <person name="Charrier B."/>
            <person name="Cladiere L."/>
            <person name="Cock J.M."/>
            <person name="Coelho S.M."/>
            <person name="Colleoni C."/>
            <person name="Czjzek M."/>
            <person name="Da Silva C."/>
            <person name="Delage L."/>
            <person name="Denoeud F."/>
            <person name="Deschamps P."/>
            <person name="Dittami S.M."/>
            <person name="Gabaldon T."/>
            <person name="Gachon C.M."/>
            <person name="Groisillier A."/>
            <person name="Herve C."/>
            <person name="Jabbari K."/>
            <person name="Katinka M."/>
            <person name="Kloareg B."/>
            <person name="Kowalczyk N."/>
            <person name="Labadie K."/>
            <person name="Leblanc C."/>
            <person name="Lopez P.J."/>
            <person name="McLachlan D.H."/>
            <person name="Meslet-Cladiere L."/>
            <person name="Moustafa A."/>
            <person name="Nehr Z."/>
            <person name="Nyvall Collen P."/>
            <person name="Panaud O."/>
            <person name="Partensky F."/>
            <person name="Poulain J."/>
            <person name="Rensing S.A."/>
            <person name="Rousvoal S."/>
            <person name="Samson G."/>
            <person name="Symeonidi A."/>
            <person name="Weissenbach J."/>
            <person name="Zambounis A."/>
            <person name="Wincker P."/>
            <person name="Boyen C."/>
        </authorList>
    </citation>
    <scope>NUCLEOTIDE SEQUENCE [LARGE SCALE GENOMIC DNA]</scope>
    <source>
        <strain evidence="3">cv. Stackhouse</strain>
    </source>
</reference>
<dbReference type="AlphaFoldDB" id="R7Q204"/>
<gene>
    <name evidence="2" type="ORF">CHC_T00001327001</name>
</gene>
<organism evidence="2 3">
    <name type="scientific">Chondrus crispus</name>
    <name type="common">Carrageen Irish moss</name>
    <name type="synonym">Polymorpha crispa</name>
    <dbReference type="NCBI Taxonomy" id="2769"/>
    <lineage>
        <taxon>Eukaryota</taxon>
        <taxon>Rhodophyta</taxon>
        <taxon>Florideophyceae</taxon>
        <taxon>Rhodymeniophycidae</taxon>
        <taxon>Gigartinales</taxon>
        <taxon>Gigartinaceae</taxon>
        <taxon>Chondrus</taxon>
    </lineage>
</organism>
<feature type="compositionally biased region" description="Basic residues" evidence="1">
    <location>
        <begin position="76"/>
        <end position="87"/>
    </location>
</feature>
<proteinExistence type="predicted"/>
<dbReference type="Gramene" id="CDF32079">
    <property type="protein sequence ID" value="CDF32079"/>
    <property type="gene ID" value="CHC_T00001327001"/>
</dbReference>
<dbReference type="KEGG" id="ccp:CHC_T00001327001"/>
<sequence>MYLNHLFQQIDGDQTQPPPLQTPVTASHPLPAHLSPTVPPDSHPKPTNDEAEYDENENDDDDDDDDDDTKPQPIVGKKRKQELHRRHSKRYRDNLGELFQNLEQLLPKVVPGCKLKTKSQIIANSVQAVKRLRTEVSALEMQFVLSSPANRTKWVEDTVQAATCFQAVTEPFMRLLVGIQRWKHSELWCRYEVNLLPDGTDSGAPVINPTNTVHDLGPLSSKKFFLKLDRTVSVHDITASTVPEAYRMFSKISHMATFVNGDDSIVGRTASKLSPEWIDLRDPEACHGFKRGEAARQCGFTTCFALPFLVRGHVFASILFYDDQQRFDAGPDINIAQDIASCLGNCYGASAAQSSD</sequence>
<dbReference type="Proteomes" id="UP000012073">
    <property type="component" value="Unassembled WGS sequence"/>
</dbReference>
<dbReference type="Gene3D" id="4.10.280.10">
    <property type="entry name" value="Helix-loop-helix DNA-binding domain"/>
    <property type="match status" value="1"/>
</dbReference>
<dbReference type="RefSeq" id="XP_005711744.1">
    <property type="nucleotide sequence ID" value="XM_005711687.1"/>
</dbReference>
<evidence type="ECO:0000313" key="3">
    <source>
        <dbReference type="Proteomes" id="UP000012073"/>
    </source>
</evidence>
<evidence type="ECO:0000256" key="1">
    <source>
        <dbReference type="SAM" id="MobiDB-lite"/>
    </source>
</evidence>
<dbReference type="SUPFAM" id="SSF47459">
    <property type="entry name" value="HLH, helix-loop-helix DNA-binding domain"/>
    <property type="match status" value="1"/>
</dbReference>
<evidence type="ECO:0008006" key="4">
    <source>
        <dbReference type="Google" id="ProtNLM"/>
    </source>
</evidence>
<dbReference type="OrthoDB" id="10403643at2759"/>
<dbReference type="EMBL" id="HG001459">
    <property type="protein sequence ID" value="CDF32079.1"/>
    <property type="molecule type" value="Genomic_DNA"/>
</dbReference>